<feature type="domain" description="DYW" evidence="2">
    <location>
        <begin position="844"/>
        <end position="940"/>
    </location>
</feature>
<evidence type="ECO:0000313" key="4">
    <source>
        <dbReference type="EMBL" id="CAL4776464.1"/>
    </source>
</evidence>
<sequence length="940" mass="103645">MLLLEQPRHHVVTASRVVVFGDVFTELCGLIRGGLSMRAYVGTDVQSDFQAAQKLSPAYAQKKWHEHGSNICGFVAALLSSAWTAARGFSFHESLSNNICAFYFLALNLMLAMRKHGPKLWEAHYLPKTTLRCCMNLCLHTIIAAMNWPTGLRWDPRSRGEASAEQYFGQIKSHCRGKASIKDGLMGCQLLHSRNLKHCDALPSSAQGECVQAVSLADMQRICHQNEHADNLQKDFQAWWAGEGCEELFGETPPDQDQEDFWDFSGDFVEEETDPAALATGALDEMCPVAPLSSHDVIVKVEDRSNVAEQINKLVDPELVADEVVSAVATDPDPDGPSSIHYPTTVLSLVSCLKDRECFTSAAGNATACLARLEKLSEYMKKLTAHARVNEGILTPTKLGAPTRKLGAYQQLLHEIHMARQMSLFGGARTGRLEAWFNAQAAVKERSLVPGKDKVDDDFPSVVDQFRPLCTQPLQVVLLKAMQGGLVTTYQLGLVLSVFRASVSRDVAGTRRLRASKAVPGAVSVQGVAKLHVAILQNLDSCRVWCVTSLSPVSQVEPVDAVFGEVPPDDVQEGHQKLFIQFNENKAAVLTKWLSGDLEEMTAGEPEKEAKTFSFSCHSFPKSMTGYTCIKQFLLRLPKEWELFGEKKLDGQGCIHVGKGKAKRILQWVDLCERSRCYFDARAEATATTAQRFSRMVFTELRRLLPGPDAPQQRVKAFAAEVDSVAESKGLSDTVTYMAFLGSCRNLKSKLHAKAAFNKLKKHADKPALASAYVLMSELYERLGQGEKARDLEAERLSLGLVKQRGESYLHLAGGGSRTFVVGAESPEESRIIDDFNAKIRAGGYRPDLSSASARHDTDEAKERSLSGHSEKKAVAVALSMTSQTSQNEPISITKNLRVCNDCHAAMAVASKVFCKEIHLRDRSRWHIFKDGVCSCSDCW</sequence>
<name>A0A9P1FWT5_9DINO</name>
<organism evidence="3">
    <name type="scientific">Cladocopium goreaui</name>
    <dbReference type="NCBI Taxonomy" id="2562237"/>
    <lineage>
        <taxon>Eukaryota</taxon>
        <taxon>Sar</taxon>
        <taxon>Alveolata</taxon>
        <taxon>Dinophyceae</taxon>
        <taxon>Suessiales</taxon>
        <taxon>Symbiodiniaceae</taxon>
        <taxon>Cladocopium</taxon>
    </lineage>
</organism>
<dbReference type="GO" id="GO:0008270">
    <property type="term" value="F:zinc ion binding"/>
    <property type="evidence" value="ECO:0007669"/>
    <property type="project" value="InterPro"/>
</dbReference>
<dbReference type="InterPro" id="IPR032867">
    <property type="entry name" value="DYW_dom"/>
</dbReference>
<protein>
    <submittedName>
        <fullName evidence="4">Pentatricopeptide repeat-containing protein At3g49142</fullName>
    </submittedName>
</protein>
<evidence type="ECO:0000313" key="5">
    <source>
        <dbReference type="Proteomes" id="UP001152797"/>
    </source>
</evidence>
<accession>A0A9P1FWT5</accession>
<dbReference type="AlphaFoldDB" id="A0A9P1FWT5"/>
<dbReference type="EMBL" id="CAMXCT010001337">
    <property type="protein sequence ID" value="CAI3989152.1"/>
    <property type="molecule type" value="Genomic_DNA"/>
</dbReference>
<dbReference type="OrthoDB" id="426944at2759"/>
<reference evidence="3" key="1">
    <citation type="submission" date="2022-10" db="EMBL/GenBank/DDBJ databases">
        <authorList>
            <person name="Chen Y."/>
            <person name="Dougan E. K."/>
            <person name="Chan C."/>
            <person name="Rhodes N."/>
            <person name="Thang M."/>
        </authorList>
    </citation>
    <scope>NUCLEOTIDE SEQUENCE</scope>
</reference>
<dbReference type="EMBL" id="CAMXCT020001337">
    <property type="protein sequence ID" value="CAL1142527.1"/>
    <property type="molecule type" value="Genomic_DNA"/>
</dbReference>
<feature type="region of interest" description="Disordered" evidence="1">
    <location>
        <begin position="847"/>
        <end position="870"/>
    </location>
</feature>
<dbReference type="Pfam" id="PF14432">
    <property type="entry name" value="DYW_deaminase"/>
    <property type="match status" value="1"/>
</dbReference>
<feature type="compositionally biased region" description="Basic and acidic residues" evidence="1">
    <location>
        <begin position="854"/>
        <end position="870"/>
    </location>
</feature>
<dbReference type="Proteomes" id="UP001152797">
    <property type="component" value="Unassembled WGS sequence"/>
</dbReference>
<evidence type="ECO:0000313" key="3">
    <source>
        <dbReference type="EMBL" id="CAI3989152.1"/>
    </source>
</evidence>
<reference evidence="4 5" key="2">
    <citation type="submission" date="2024-05" db="EMBL/GenBank/DDBJ databases">
        <authorList>
            <person name="Chen Y."/>
            <person name="Shah S."/>
            <person name="Dougan E. K."/>
            <person name="Thang M."/>
            <person name="Chan C."/>
        </authorList>
    </citation>
    <scope>NUCLEOTIDE SEQUENCE [LARGE SCALE GENOMIC DNA]</scope>
</reference>
<gene>
    <name evidence="3" type="ORF">C1SCF055_LOCUS16246</name>
</gene>
<keyword evidence="5" id="KW-1185">Reference proteome</keyword>
<evidence type="ECO:0000259" key="2">
    <source>
        <dbReference type="Pfam" id="PF14432"/>
    </source>
</evidence>
<dbReference type="EMBL" id="CAMXCT030001337">
    <property type="protein sequence ID" value="CAL4776464.1"/>
    <property type="molecule type" value="Genomic_DNA"/>
</dbReference>
<comment type="caution">
    <text evidence="3">The sequence shown here is derived from an EMBL/GenBank/DDBJ whole genome shotgun (WGS) entry which is preliminary data.</text>
</comment>
<proteinExistence type="predicted"/>
<evidence type="ECO:0000256" key="1">
    <source>
        <dbReference type="SAM" id="MobiDB-lite"/>
    </source>
</evidence>